<keyword evidence="10" id="KW-0732">Signal</keyword>
<keyword evidence="8 10" id="KW-0456">Lyase</keyword>
<dbReference type="Gene3D" id="3.10.200.10">
    <property type="entry name" value="Alpha carbonic anhydrase"/>
    <property type="match status" value="1"/>
</dbReference>
<evidence type="ECO:0000256" key="3">
    <source>
        <dbReference type="ARBA" id="ARBA00010718"/>
    </source>
</evidence>
<dbReference type="PROSITE" id="PS00162">
    <property type="entry name" value="ALPHA_CA_1"/>
    <property type="match status" value="1"/>
</dbReference>
<dbReference type="PROSITE" id="PS51144">
    <property type="entry name" value="ALPHA_CA_2"/>
    <property type="match status" value="1"/>
</dbReference>
<dbReference type="SMART" id="SM01057">
    <property type="entry name" value="Carb_anhydrase"/>
    <property type="match status" value="1"/>
</dbReference>
<dbReference type="CDD" id="cd03124">
    <property type="entry name" value="alpha_CA_prokaryotic_like"/>
    <property type="match status" value="1"/>
</dbReference>
<dbReference type="PROSITE" id="PS51257">
    <property type="entry name" value="PROKAR_LIPOPROTEIN"/>
    <property type="match status" value="1"/>
</dbReference>
<comment type="caution">
    <text evidence="12">The sequence shown here is derived from an EMBL/GenBank/DDBJ whole genome shotgun (WGS) entry which is preliminary data.</text>
</comment>
<dbReference type="Proteomes" id="UP000535937">
    <property type="component" value="Unassembled WGS sequence"/>
</dbReference>
<keyword evidence="13" id="KW-1185">Reference proteome</keyword>
<dbReference type="PANTHER" id="PTHR18952">
    <property type="entry name" value="CARBONIC ANHYDRASE"/>
    <property type="match status" value="1"/>
</dbReference>
<evidence type="ECO:0000256" key="7">
    <source>
        <dbReference type="ARBA" id="ARBA00022833"/>
    </source>
</evidence>
<proteinExistence type="inferred from homology"/>
<dbReference type="GO" id="GO:0004089">
    <property type="term" value="F:carbonate dehydratase activity"/>
    <property type="evidence" value="ECO:0007669"/>
    <property type="project" value="UniProtKB-UniRule"/>
</dbReference>
<name>A0A7W4ZBJ6_9GAMM</name>
<evidence type="ECO:0000256" key="9">
    <source>
        <dbReference type="ARBA" id="ARBA00048348"/>
    </source>
</evidence>
<evidence type="ECO:0000313" key="12">
    <source>
        <dbReference type="EMBL" id="MBB3062459.1"/>
    </source>
</evidence>
<evidence type="ECO:0000259" key="11">
    <source>
        <dbReference type="PROSITE" id="PS51144"/>
    </source>
</evidence>
<organism evidence="12 13">
    <name type="scientific">Microbulbifer rhizosphaerae</name>
    <dbReference type="NCBI Taxonomy" id="1562603"/>
    <lineage>
        <taxon>Bacteria</taxon>
        <taxon>Pseudomonadati</taxon>
        <taxon>Pseudomonadota</taxon>
        <taxon>Gammaproteobacteria</taxon>
        <taxon>Cellvibrionales</taxon>
        <taxon>Microbulbiferaceae</taxon>
        <taxon>Microbulbifer</taxon>
    </lineage>
</organism>
<keyword evidence="6 10" id="KW-0479">Metal-binding</keyword>
<dbReference type="InterPro" id="IPR001148">
    <property type="entry name" value="CA_dom"/>
</dbReference>
<dbReference type="RefSeq" id="WP_221192054.1">
    <property type="nucleotide sequence ID" value="NZ_JACHWZ010000016.1"/>
</dbReference>
<dbReference type="SUPFAM" id="SSF51069">
    <property type="entry name" value="Carbonic anhydrase"/>
    <property type="match status" value="1"/>
</dbReference>
<feature type="signal peptide" evidence="10">
    <location>
        <begin position="1"/>
        <end position="19"/>
    </location>
</feature>
<evidence type="ECO:0000256" key="8">
    <source>
        <dbReference type="ARBA" id="ARBA00023239"/>
    </source>
</evidence>
<dbReference type="GO" id="GO:0008270">
    <property type="term" value="F:zinc ion binding"/>
    <property type="evidence" value="ECO:0007669"/>
    <property type="project" value="UniProtKB-UniRule"/>
</dbReference>
<evidence type="ECO:0000256" key="2">
    <source>
        <dbReference type="ARBA" id="ARBA00002904"/>
    </source>
</evidence>
<dbReference type="InterPro" id="IPR023561">
    <property type="entry name" value="Carbonic_anhydrase_a-class"/>
</dbReference>
<feature type="domain" description="Alpha-carbonic anhydrase" evidence="11">
    <location>
        <begin position="23"/>
        <end position="244"/>
    </location>
</feature>
<evidence type="ECO:0000256" key="5">
    <source>
        <dbReference type="ARBA" id="ARBA00014628"/>
    </source>
</evidence>
<evidence type="ECO:0000256" key="6">
    <source>
        <dbReference type="ARBA" id="ARBA00022723"/>
    </source>
</evidence>
<comment type="similarity">
    <text evidence="3 10">Belongs to the alpha-carbonic anhydrase family.</text>
</comment>
<comment type="function">
    <text evidence="2 10">Reversible hydration of carbon dioxide.</text>
</comment>
<feature type="chain" id="PRO_5031590756" description="Carbonic anhydrase" evidence="10">
    <location>
        <begin position="20"/>
        <end position="244"/>
    </location>
</feature>
<comment type="catalytic activity">
    <reaction evidence="9 10">
        <text>hydrogencarbonate + H(+) = CO2 + H2O</text>
        <dbReference type="Rhea" id="RHEA:10748"/>
        <dbReference type="ChEBI" id="CHEBI:15377"/>
        <dbReference type="ChEBI" id="CHEBI:15378"/>
        <dbReference type="ChEBI" id="CHEBI:16526"/>
        <dbReference type="ChEBI" id="CHEBI:17544"/>
        <dbReference type="EC" id="4.2.1.1"/>
    </reaction>
</comment>
<dbReference type="AlphaFoldDB" id="A0A7W4ZBJ6"/>
<sequence>MQKLMVATGLFFASAVACAGDGAQWDYSGAKGPGHWGELSPKFTACSEGRNQSPINLSNFIESELKPIGIHYQAGGNEILNNGHSVQVNYAPGSKISVDGHEFTLKQYHFHSPSENHINGKSFPMEAHLVHADGEGNLAVIAVMFEEGEANKVLAKAWAKMPEKSGDSHGLPSSVAAEDILPSSRDYYRYNGSLTTPPCSEGVEWLVMKEPVSASKAQIEKFVHVMHHPNNRPVQVVGARPVLQ</sequence>
<evidence type="ECO:0000256" key="4">
    <source>
        <dbReference type="ARBA" id="ARBA00012925"/>
    </source>
</evidence>
<dbReference type="Pfam" id="PF00194">
    <property type="entry name" value="Carb_anhydrase"/>
    <property type="match status" value="1"/>
</dbReference>
<dbReference type="InterPro" id="IPR018338">
    <property type="entry name" value="Carbonic_anhydrase_a-class_CS"/>
</dbReference>
<evidence type="ECO:0000256" key="10">
    <source>
        <dbReference type="RuleBase" id="RU367011"/>
    </source>
</evidence>
<keyword evidence="7 10" id="KW-0862">Zinc</keyword>
<dbReference type="InterPro" id="IPR036398">
    <property type="entry name" value="CA_dom_sf"/>
</dbReference>
<dbReference type="EMBL" id="JACHWZ010000016">
    <property type="protein sequence ID" value="MBB3062459.1"/>
    <property type="molecule type" value="Genomic_DNA"/>
</dbReference>
<reference evidence="12 13" key="1">
    <citation type="submission" date="2020-08" db="EMBL/GenBank/DDBJ databases">
        <title>Genomic Encyclopedia of Type Strains, Phase III (KMG-III): the genomes of soil and plant-associated and newly described type strains.</title>
        <authorList>
            <person name="Whitman W."/>
        </authorList>
    </citation>
    <scope>NUCLEOTIDE SEQUENCE [LARGE SCALE GENOMIC DNA]</scope>
    <source>
        <strain evidence="12 13">CECT 8799</strain>
    </source>
</reference>
<dbReference type="InterPro" id="IPR041891">
    <property type="entry name" value="Alpha_CA_prokaryot-like"/>
</dbReference>
<accession>A0A7W4ZBJ6</accession>
<evidence type="ECO:0000313" key="13">
    <source>
        <dbReference type="Proteomes" id="UP000535937"/>
    </source>
</evidence>
<protein>
    <recommendedName>
        <fullName evidence="5 10">Carbonic anhydrase</fullName>
        <ecNumber evidence="4 10">4.2.1.1</ecNumber>
    </recommendedName>
</protein>
<dbReference type="EC" id="4.2.1.1" evidence="4 10"/>
<dbReference type="PANTHER" id="PTHR18952:SF265">
    <property type="entry name" value="CARBONIC ANHYDRASE"/>
    <property type="match status" value="1"/>
</dbReference>
<evidence type="ECO:0000256" key="1">
    <source>
        <dbReference type="ARBA" id="ARBA00001947"/>
    </source>
</evidence>
<comment type="cofactor">
    <cofactor evidence="1 10">
        <name>Zn(2+)</name>
        <dbReference type="ChEBI" id="CHEBI:29105"/>
    </cofactor>
</comment>
<gene>
    <name evidence="12" type="ORF">FHS09_003308</name>
</gene>